<dbReference type="GO" id="GO:0016853">
    <property type="term" value="F:isomerase activity"/>
    <property type="evidence" value="ECO:0007669"/>
    <property type="project" value="UniProtKB-KW"/>
</dbReference>
<dbReference type="PANTHER" id="PTHR42852">
    <property type="entry name" value="THIOL:DISULFIDE INTERCHANGE PROTEIN DSBE"/>
    <property type="match status" value="1"/>
</dbReference>
<dbReference type="Gene3D" id="3.40.30.10">
    <property type="entry name" value="Glutaredoxin"/>
    <property type="match status" value="1"/>
</dbReference>
<proteinExistence type="predicted"/>
<dbReference type="OrthoDB" id="9811352at2"/>
<keyword evidence="1" id="KW-1015">Disulfide bond</keyword>
<sequence>MDAAVAHSPKWEWEDEVNWLNCSYRSDESEGDKKLFVYLWSISCGYCKEIIPDILQMHQDNASLFQLVSIHVPISDSDLDREKVHEVVGKLGINGPVLLDNEHRWISLYESEVLPSFYLYDAQGKLVSSKVGIGNIKSYLSSLIHE</sequence>
<evidence type="ECO:0000313" key="4">
    <source>
        <dbReference type="Proteomes" id="UP000183410"/>
    </source>
</evidence>
<evidence type="ECO:0000256" key="1">
    <source>
        <dbReference type="ARBA" id="ARBA00023157"/>
    </source>
</evidence>
<accession>A0A1I2IJ39</accession>
<dbReference type="EMBL" id="FONN01000037">
    <property type="protein sequence ID" value="SFF42359.1"/>
    <property type="molecule type" value="Genomic_DNA"/>
</dbReference>
<dbReference type="CDD" id="cd02966">
    <property type="entry name" value="TlpA_like_family"/>
    <property type="match status" value="1"/>
</dbReference>
<feature type="domain" description="Alkyl hydroperoxide reductase subunit C/ Thiol specific antioxidant" evidence="2">
    <location>
        <begin position="23"/>
        <end position="127"/>
    </location>
</feature>
<dbReference type="InterPro" id="IPR050553">
    <property type="entry name" value="Thioredoxin_ResA/DsbE_sf"/>
</dbReference>
<dbReference type="Pfam" id="PF00578">
    <property type="entry name" value="AhpC-TSA"/>
    <property type="match status" value="1"/>
</dbReference>
<dbReference type="SUPFAM" id="SSF52833">
    <property type="entry name" value="Thioredoxin-like"/>
    <property type="match status" value="1"/>
</dbReference>
<evidence type="ECO:0000313" key="3">
    <source>
        <dbReference type="EMBL" id="SFF42359.1"/>
    </source>
</evidence>
<evidence type="ECO:0000259" key="2">
    <source>
        <dbReference type="Pfam" id="PF00578"/>
    </source>
</evidence>
<reference evidence="4" key="1">
    <citation type="submission" date="2016-10" db="EMBL/GenBank/DDBJ databases">
        <authorList>
            <person name="Varghese N."/>
            <person name="Submissions S."/>
        </authorList>
    </citation>
    <scope>NUCLEOTIDE SEQUENCE [LARGE SCALE GENOMIC DNA]</scope>
    <source>
        <strain evidence="4">CGMCC 1.10223</strain>
    </source>
</reference>
<dbReference type="PANTHER" id="PTHR42852:SF12">
    <property type="entry name" value="THIOL-DISULFIDE OXIDOREDUCTASE YKUV"/>
    <property type="match status" value="1"/>
</dbReference>
<organism evidence="3 4">
    <name type="scientific">Paenibacillus algorifonticola</name>
    <dbReference type="NCBI Taxonomy" id="684063"/>
    <lineage>
        <taxon>Bacteria</taxon>
        <taxon>Bacillati</taxon>
        <taxon>Bacillota</taxon>
        <taxon>Bacilli</taxon>
        <taxon>Bacillales</taxon>
        <taxon>Paenibacillaceae</taxon>
        <taxon>Paenibacillus</taxon>
    </lineage>
</organism>
<keyword evidence="4" id="KW-1185">Reference proteome</keyword>
<dbReference type="InterPro" id="IPR036249">
    <property type="entry name" value="Thioredoxin-like_sf"/>
</dbReference>
<protein>
    <submittedName>
        <fullName evidence="3">Thiol-disulfide isomerase or thioredoxin</fullName>
    </submittedName>
</protein>
<keyword evidence="3" id="KW-0413">Isomerase</keyword>
<dbReference type="RefSeq" id="WP_046234396.1">
    <property type="nucleotide sequence ID" value="NZ_FONN01000037.1"/>
</dbReference>
<dbReference type="Proteomes" id="UP000183410">
    <property type="component" value="Unassembled WGS sequence"/>
</dbReference>
<gene>
    <name evidence="3" type="ORF">SAMN04487969_13714</name>
</gene>
<dbReference type="InterPro" id="IPR000866">
    <property type="entry name" value="AhpC/TSA"/>
</dbReference>
<name>A0A1I2IJ39_9BACL</name>
<dbReference type="GO" id="GO:0016209">
    <property type="term" value="F:antioxidant activity"/>
    <property type="evidence" value="ECO:0007669"/>
    <property type="project" value="InterPro"/>
</dbReference>
<dbReference type="AlphaFoldDB" id="A0A1I2IJ39"/>
<dbReference type="GO" id="GO:0016491">
    <property type="term" value="F:oxidoreductase activity"/>
    <property type="evidence" value="ECO:0007669"/>
    <property type="project" value="InterPro"/>
</dbReference>